<accession>A0A4C1WH52</accession>
<dbReference type="EMBL" id="BGZK01000550">
    <property type="protein sequence ID" value="GBP49689.1"/>
    <property type="molecule type" value="Genomic_DNA"/>
</dbReference>
<comment type="caution">
    <text evidence="1">The sequence shown here is derived from an EMBL/GenBank/DDBJ whole genome shotgun (WGS) entry which is preliminary data.</text>
</comment>
<sequence length="158" mass="17828">MSFVNTVDTTIRNSLEVLPARARYAYGMKSLIALIKSIVLTTSKPALDRRGEVEVRTENLDLKQIVEGPVIVLRYNSLHFYDTIPQTIISGHPLNREYKASERSDVHAKSFALSPYLCLIEDEKHVNTSYGTMARRMPIDVSGNIPDDLSHSENHKKS</sequence>
<evidence type="ECO:0000313" key="1">
    <source>
        <dbReference type="EMBL" id="GBP49689.1"/>
    </source>
</evidence>
<protein>
    <submittedName>
        <fullName evidence="1">Uncharacterized protein</fullName>
    </submittedName>
</protein>
<gene>
    <name evidence="1" type="ORF">EVAR_33323_1</name>
</gene>
<dbReference type="AlphaFoldDB" id="A0A4C1WH52"/>
<reference evidence="1 2" key="1">
    <citation type="journal article" date="2019" name="Commun. Biol.">
        <title>The bagworm genome reveals a unique fibroin gene that provides high tensile strength.</title>
        <authorList>
            <person name="Kono N."/>
            <person name="Nakamura H."/>
            <person name="Ohtoshi R."/>
            <person name="Tomita M."/>
            <person name="Numata K."/>
            <person name="Arakawa K."/>
        </authorList>
    </citation>
    <scope>NUCLEOTIDE SEQUENCE [LARGE SCALE GENOMIC DNA]</scope>
</reference>
<proteinExistence type="predicted"/>
<evidence type="ECO:0000313" key="2">
    <source>
        <dbReference type="Proteomes" id="UP000299102"/>
    </source>
</evidence>
<keyword evidence="2" id="KW-1185">Reference proteome</keyword>
<name>A0A4C1WH52_EUMVA</name>
<organism evidence="1 2">
    <name type="scientific">Eumeta variegata</name>
    <name type="common">Bagworm moth</name>
    <name type="synonym">Eumeta japonica</name>
    <dbReference type="NCBI Taxonomy" id="151549"/>
    <lineage>
        <taxon>Eukaryota</taxon>
        <taxon>Metazoa</taxon>
        <taxon>Ecdysozoa</taxon>
        <taxon>Arthropoda</taxon>
        <taxon>Hexapoda</taxon>
        <taxon>Insecta</taxon>
        <taxon>Pterygota</taxon>
        <taxon>Neoptera</taxon>
        <taxon>Endopterygota</taxon>
        <taxon>Lepidoptera</taxon>
        <taxon>Glossata</taxon>
        <taxon>Ditrysia</taxon>
        <taxon>Tineoidea</taxon>
        <taxon>Psychidae</taxon>
        <taxon>Oiketicinae</taxon>
        <taxon>Eumeta</taxon>
    </lineage>
</organism>
<dbReference type="Proteomes" id="UP000299102">
    <property type="component" value="Unassembled WGS sequence"/>
</dbReference>